<accession>A0ABR1AM17</accession>
<evidence type="ECO:0000313" key="3">
    <source>
        <dbReference type="Proteomes" id="UP001359485"/>
    </source>
</evidence>
<reference evidence="2 3" key="1">
    <citation type="submission" date="2023-09" db="EMBL/GenBank/DDBJ databases">
        <title>Genomes of two closely related lineages of the louse Polyplax serrata with different host specificities.</title>
        <authorList>
            <person name="Martinu J."/>
            <person name="Tarabai H."/>
            <person name="Stefka J."/>
            <person name="Hypsa V."/>
        </authorList>
    </citation>
    <scope>NUCLEOTIDE SEQUENCE [LARGE SCALE GENOMIC DNA]</scope>
    <source>
        <strain evidence="2">98ZLc_SE</strain>
    </source>
</reference>
<organism evidence="2 3">
    <name type="scientific">Polyplax serrata</name>
    <name type="common">Common mouse louse</name>
    <dbReference type="NCBI Taxonomy" id="468196"/>
    <lineage>
        <taxon>Eukaryota</taxon>
        <taxon>Metazoa</taxon>
        <taxon>Ecdysozoa</taxon>
        <taxon>Arthropoda</taxon>
        <taxon>Hexapoda</taxon>
        <taxon>Insecta</taxon>
        <taxon>Pterygota</taxon>
        <taxon>Neoptera</taxon>
        <taxon>Paraneoptera</taxon>
        <taxon>Psocodea</taxon>
        <taxon>Troctomorpha</taxon>
        <taxon>Phthiraptera</taxon>
        <taxon>Anoplura</taxon>
        <taxon>Polyplacidae</taxon>
        <taxon>Polyplax</taxon>
    </lineage>
</organism>
<sequence length="117" mass="13280">MKAKSQVFFFFNGTPLAKPAARAKSFAAIKAPKGDRVPRVQEILKKPLRTPDPLICHGKMKIFKELTYSRKQSKGKCFTKWGWMKATSRDDTKNEEEVRSGSVGRMMKGTLTVTKRD</sequence>
<gene>
    <name evidence="2" type="ORF">RUM44_002107</name>
</gene>
<evidence type="ECO:0000313" key="2">
    <source>
        <dbReference type="EMBL" id="KAK6622296.1"/>
    </source>
</evidence>
<feature type="compositionally biased region" description="Basic and acidic residues" evidence="1">
    <location>
        <begin position="89"/>
        <end position="99"/>
    </location>
</feature>
<dbReference type="Proteomes" id="UP001359485">
    <property type="component" value="Unassembled WGS sequence"/>
</dbReference>
<evidence type="ECO:0000256" key="1">
    <source>
        <dbReference type="SAM" id="MobiDB-lite"/>
    </source>
</evidence>
<protein>
    <submittedName>
        <fullName evidence="2">Uncharacterized protein</fullName>
    </submittedName>
</protein>
<name>A0ABR1AM17_POLSC</name>
<feature type="region of interest" description="Disordered" evidence="1">
    <location>
        <begin position="89"/>
        <end position="117"/>
    </location>
</feature>
<keyword evidence="3" id="KW-1185">Reference proteome</keyword>
<dbReference type="EMBL" id="JAWJWF010000047">
    <property type="protein sequence ID" value="KAK6622296.1"/>
    <property type="molecule type" value="Genomic_DNA"/>
</dbReference>
<comment type="caution">
    <text evidence="2">The sequence shown here is derived from an EMBL/GenBank/DDBJ whole genome shotgun (WGS) entry which is preliminary data.</text>
</comment>
<proteinExistence type="predicted"/>